<dbReference type="SUPFAM" id="SSF56003">
    <property type="entry name" value="Molybdenum cofactor-binding domain"/>
    <property type="match status" value="1"/>
</dbReference>
<dbReference type="InterPro" id="IPR008274">
    <property type="entry name" value="AldOxase/xan_DH_MoCoBD1"/>
</dbReference>
<sequence length="837" mass="89120">MTAVDDRPDALAAEIGRDRRRKEDQRLITGRTRWTDNITLPGMLHLAMVRSPYAHARIVSIDTSAVAEAPNVVAVITGRDVEEEQGGLPNAWPITPDQATPVHPPIAVDRATFAGEIVAVVAARTAAEARDAAELVEVEYEELPAALDLKEAAAATPENGGALAHPELGTNKSALWTFDSAEAGTGGDVEAAIATARGGGIVLEREYRQQRLIPAFMEPRSVVVDPTGEQITMWSATQIPHILRFLLAAVTGVAESKIRVIAPDVGGGFGGKLQTTPEEFIAFLLARRLGKPVKYTETRSESLVSAHHGRDQWQKLTLAADRNGTVTGLKVELLADLGAYVALVGGGVPVLGAFMFNAIYRFPAYHFACQTVLTNKTWTDAYRGAGRPEATFAIERIMDELAAEVGVDPLVIRERNWITHEQFPFTTVAGLTYDSGNYEAATARAKEMFDYEELRAEQRKRREAGDPVQLGIGVSTFTEMCGLAPSRVLGSLDYGAGGWEHATVRMLPTGKVEVVTGVTPHGQGHETAFSQIVADRLGVPFEDVEVLHGDTQISAKGMDTYGSRSLVVGGEAVVRAADKVVEKAKVIAAHLLEASVEDLEFSGGRFQVRGTDQGLGIGEVALATFTAHNMPDGVEPSLDCDATFDPVNFSFPHGTHLCAMEVDTETGELTMRKYVACDDIGNVINPLIVAGQVHGGLVQGIAQALWEEAVYDESGTLVSGSLVDYLLPTAADTISFDVDHTTTPATSNTLGTKGVGEAGTIASTPAVVNAVVDAVRHLGVHDIQMPCTPERVWKAVQGASAHTPTQGAAMPHFAEGEPGQHGDTEQPGTDSTEGTGQ</sequence>
<dbReference type="InterPro" id="IPR036856">
    <property type="entry name" value="Ald_Oxase/Xan_DH_a/b_sf"/>
</dbReference>
<evidence type="ECO:0000313" key="5">
    <source>
        <dbReference type="EMBL" id="GAA3389369.1"/>
    </source>
</evidence>
<keyword evidence="6" id="KW-1185">Reference proteome</keyword>
<dbReference type="SUPFAM" id="SSF54665">
    <property type="entry name" value="CO dehydrogenase molybdoprotein N-domain-like"/>
    <property type="match status" value="1"/>
</dbReference>
<evidence type="ECO:0000256" key="2">
    <source>
        <dbReference type="ARBA" id="ARBA00023002"/>
    </source>
</evidence>
<dbReference type="SMART" id="SM01008">
    <property type="entry name" value="Ald_Xan_dh_C"/>
    <property type="match status" value="1"/>
</dbReference>
<dbReference type="InterPro" id="IPR046867">
    <property type="entry name" value="AldOxase/xan_DH_MoCoBD2"/>
</dbReference>
<feature type="region of interest" description="Disordered" evidence="3">
    <location>
        <begin position="798"/>
        <end position="837"/>
    </location>
</feature>
<organism evidence="5 6">
    <name type="scientific">Cryptosporangium minutisporangium</name>
    <dbReference type="NCBI Taxonomy" id="113569"/>
    <lineage>
        <taxon>Bacteria</taxon>
        <taxon>Bacillati</taxon>
        <taxon>Actinomycetota</taxon>
        <taxon>Actinomycetes</taxon>
        <taxon>Cryptosporangiales</taxon>
        <taxon>Cryptosporangiaceae</taxon>
        <taxon>Cryptosporangium</taxon>
    </lineage>
</organism>
<feature type="compositionally biased region" description="Basic and acidic residues" evidence="3">
    <location>
        <begin position="814"/>
        <end position="824"/>
    </location>
</feature>
<proteinExistence type="predicted"/>
<dbReference type="PANTHER" id="PTHR11908">
    <property type="entry name" value="XANTHINE DEHYDROGENASE"/>
    <property type="match status" value="1"/>
</dbReference>
<dbReference type="RefSeq" id="WP_345729604.1">
    <property type="nucleotide sequence ID" value="NZ_BAAAYN010000024.1"/>
</dbReference>
<keyword evidence="2" id="KW-0560">Oxidoreductase</keyword>
<accession>A0ABP6SZK9</accession>
<dbReference type="EMBL" id="BAAAYN010000024">
    <property type="protein sequence ID" value="GAA3389369.1"/>
    <property type="molecule type" value="Genomic_DNA"/>
</dbReference>
<dbReference type="Pfam" id="PF02738">
    <property type="entry name" value="MoCoBD_1"/>
    <property type="match status" value="1"/>
</dbReference>
<protein>
    <submittedName>
        <fullName evidence="5">Molybdopterin-dependent oxidoreductase</fullName>
    </submittedName>
</protein>
<name>A0ABP6SZK9_9ACTN</name>
<evidence type="ECO:0000256" key="3">
    <source>
        <dbReference type="SAM" id="MobiDB-lite"/>
    </source>
</evidence>
<dbReference type="Gene3D" id="3.30.365.10">
    <property type="entry name" value="Aldehyde oxidase/xanthine dehydrogenase, molybdopterin binding domain"/>
    <property type="match status" value="4"/>
</dbReference>
<feature type="compositionally biased region" description="Polar residues" evidence="3">
    <location>
        <begin position="826"/>
        <end position="837"/>
    </location>
</feature>
<gene>
    <name evidence="5" type="ORF">GCM10020369_39230</name>
</gene>
<keyword evidence="1" id="KW-0500">Molybdenum</keyword>
<dbReference type="Gene3D" id="3.90.1170.50">
    <property type="entry name" value="Aldehyde oxidase/xanthine dehydrogenase, a/b hammerhead"/>
    <property type="match status" value="1"/>
</dbReference>
<evidence type="ECO:0000313" key="6">
    <source>
        <dbReference type="Proteomes" id="UP001501676"/>
    </source>
</evidence>
<dbReference type="Proteomes" id="UP001501676">
    <property type="component" value="Unassembled WGS sequence"/>
</dbReference>
<dbReference type="InterPro" id="IPR000674">
    <property type="entry name" value="Ald_Oxase/Xan_DH_a/b"/>
</dbReference>
<dbReference type="PANTHER" id="PTHR11908:SF132">
    <property type="entry name" value="ALDEHYDE OXIDASE 1-RELATED"/>
    <property type="match status" value="1"/>
</dbReference>
<dbReference type="InterPro" id="IPR016208">
    <property type="entry name" value="Ald_Oxase/xanthine_DH-like"/>
</dbReference>
<dbReference type="Pfam" id="PF20256">
    <property type="entry name" value="MoCoBD_2"/>
    <property type="match status" value="1"/>
</dbReference>
<dbReference type="InterPro" id="IPR037165">
    <property type="entry name" value="AldOxase/xan_DH_Mopterin-bd_sf"/>
</dbReference>
<evidence type="ECO:0000256" key="1">
    <source>
        <dbReference type="ARBA" id="ARBA00022505"/>
    </source>
</evidence>
<dbReference type="Pfam" id="PF01315">
    <property type="entry name" value="Ald_Xan_dh_C"/>
    <property type="match status" value="1"/>
</dbReference>
<feature type="domain" description="Aldehyde oxidase/xanthine dehydrogenase a/b hammerhead" evidence="4">
    <location>
        <begin position="29"/>
        <end position="144"/>
    </location>
</feature>
<comment type="caution">
    <text evidence="5">The sequence shown here is derived from an EMBL/GenBank/DDBJ whole genome shotgun (WGS) entry which is preliminary data.</text>
</comment>
<reference evidence="6" key="1">
    <citation type="journal article" date="2019" name="Int. J. Syst. Evol. Microbiol.">
        <title>The Global Catalogue of Microorganisms (GCM) 10K type strain sequencing project: providing services to taxonomists for standard genome sequencing and annotation.</title>
        <authorList>
            <consortium name="The Broad Institute Genomics Platform"/>
            <consortium name="The Broad Institute Genome Sequencing Center for Infectious Disease"/>
            <person name="Wu L."/>
            <person name="Ma J."/>
        </authorList>
    </citation>
    <scope>NUCLEOTIDE SEQUENCE [LARGE SCALE GENOMIC DNA]</scope>
    <source>
        <strain evidence="6">JCM 9458</strain>
    </source>
</reference>
<evidence type="ECO:0000259" key="4">
    <source>
        <dbReference type="SMART" id="SM01008"/>
    </source>
</evidence>